<sequence length="332" mass="37331">MSSTPPEPEYSAIEQDALADAIVWTPAIERMVRVVAKWVRLDTPGGVVFGKQRIGKSSACAYLGEVLQSAIGYPVATLNWTMPMNDSTREREFTQERMQQSGCIAVTHRDVAVLRGRLYDHIEQLADSVCARRVVVIIDEAQVLAQQHYGYLIHCFNELVHRQLRPFFLLVGQPELDTVNRYWNESKRHQIVGRFHVHQHHFRAVAVSEFDAVLAELDRPVSADGPSPSALHLPVAYAAGWRLADMAPVLRDALTLAKSQHNLTEDIYMPMQYLRSTVLAFLYREAEGRLDPREASPTLMLRCLRDAGFLGVIAYYAEAACTDETMQPGEAP</sequence>
<dbReference type="EMBL" id="CATZLL010000025">
    <property type="protein sequence ID" value="CAJ0822666.1"/>
    <property type="molecule type" value="Genomic_DNA"/>
</dbReference>
<dbReference type="InterPro" id="IPR049945">
    <property type="entry name" value="AAA_22"/>
</dbReference>
<protein>
    <recommendedName>
        <fullName evidence="1">ORC1/DEAH AAA+ ATPase domain-containing protein</fullName>
    </recommendedName>
</protein>
<proteinExistence type="predicted"/>
<dbReference type="RefSeq" id="WP_316682887.1">
    <property type="nucleotide sequence ID" value="NZ_CATZLL010000025.1"/>
</dbReference>
<evidence type="ECO:0000313" key="2">
    <source>
        <dbReference type="EMBL" id="CAJ0822666.1"/>
    </source>
</evidence>
<name>A0ABN9JUC6_9RALS</name>
<accession>A0ABN9JUC6</accession>
<feature type="domain" description="ORC1/DEAH AAA+ ATPase" evidence="1">
    <location>
        <begin position="46"/>
        <end position="178"/>
    </location>
</feature>
<comment type="caution">
    <text evidence="2">The sequence shown here is derived from an EMBL/GenBank/DDBJ whole genome shotgun (WGS) entry which is preliminary data.</text>
</comment>
<dbReference type="Pfam" id="PF13401">
    <property type="entry name" value="AAA_22"/>
    <property type="match status" value="1"/>
</dbReference>
<dbReference type="SUPFAM" id="SSF52540">
    <property type="entry name" value="P-loop containing nucleoside triphosphate hydrolases"/>
    <property type="match status" value="1"/>
</dbReference>
<organism evidence="2 3">
    <name type="scientific">Ralstonia flaminis</name>
    <dbReference type="NCBI Taxonomy" id="3058597"/>
    <lineage>
        <taxon>Bacteria</taxon>
        <taxon>Pseudomonadati</taxon>
        <taxon>Pseudomonadota</taxon>
        <taxon>Betaproteobacteria</taxon>
        <taxon>Burkholderiales</taxon>
        <taxon>Burkholderiaceae</taxon>
        <taxon>Ralstonia</taxon>
    </lineage>
</organism>
<reference evidence="2 3" key="1">
    <citation type="submission" date="2023-07" db="EMBL/GenBank/DDBJ databases">
        <authorList>
            <person name="Peeters C."/>
        </authorList>
    </citation>
    <scope>NUCLEOTIDE SEQUENCE [LARGE SCALE GENOMIC DNA]</scope>
    <source>
        <strain evidence="2 3">LMG 18101</strain>
    </source>
</reference>
<keyword evidence="3" id="KW-1185">Reference proteome</keyword>
<evidence type="ECO:0000259" key="1">
    <source>
        <dbReference type="Pfam" id="PF13401"/>
    </source>
</evidence>
<evidence type="ECO:0000313" key="3">
    <source>
        <dbReference type="Proteomes" id="UP001189757"/>
    </source>
</evidence>
<dbReference type="InterPro" id="IPR027417">
    <property type="entry name" value="P-loop_NTPase"/>
</dbReference>
<dbReference type="Proteomes" id="UP001189757">
    <property type="component" value="Unassembled WGS sequence"/>
</dbReference>
<gene>
    <name evidence="2" type="ORF">LMG18101_05123</name>
</gene>